<dbReference type="InterPro" id="IPR009003">
    <property type="entry name" value="Peptidase_S1_PA"/>
</dbReference>
<dbReference type="GO" id="GO:0004252">
    <property type="term" value="F:serine-type endopeptidase activity"/>
    <property type="evidence" value="ECO:0007669"/>
    <property type="project" value="InterPro"/>
</dbReference>
<feature type="chain" id="PRO_5016318062" evidence="4">
    <location>
        <begin position="25"/>
        <end position="361"/>
    </location>
</feature>
<feature type="domain" description="PDZ" evidence="5">
    <location>
        <begin position="273"/>
        <end position="348"/>
    </location>
</feature>
<dbReference type="Pfam" id="PF13180">
    <property type="entry name" value="PDZ_2"/>
    <property type="match status" value="1"/>
</dbReference>
<evidence type="ECO:0000256" key="3">
    <source>
        <dbReference type="ARBA" id="ARBA00022801"/>
    </source>
</evidence>
<dbReference type="InterPro" id="IPR001478">
    <property type="entry name" value="PDZ"/>
</dbReference>
<keyword evidence="7" id="KW-1185">Reference proteome</keyword>
<dbReference type="AlphaFoldDB" id="A0A2Z3GVD3"/>
<dbReference type="OrthoDB" id="248175at2"/>
<dbReference type="PANTHER" id="PTHR22939">
    <property type="entry name" value="SERINE PROTEASE FAMILY S1C HTRA-RELATED"/>
    <property type="match status" value="1"/>
</dbReference>
<evidence type="ECO:0000256" key="2">
    <source>
        <dbReference type="ARBA" id="ARBA00022670"/>
    </source>
</evidence>
<dbReference type="InterPro" id="IPR043504">
    <property type="entry name" value="Peptidase_S1_PA_chymotrypsin"/>
</dbReference>
<proteinExistence type="inferred from homology"/>
<keyword evidence="4" id="KW-0732">Signal</keyword>
<sequence length="361" mass="37946">MTTPRSARLAVCLGLLFVAGLAAAAPAANEKPAANEMPQWDITRTTQPEDLAELKALQATVKKVVDKCTPATVAVLSGSSAGSGVIVSEDGLVLTAAHVIREYAGGGKGQMEGRALPFTAGKSIKVMLADGKRVNAKTLGINEGLDSGMVQITDKGPNNGKWPFLPIAKSGSLQKGLWVVSLGHPNGPKDGRSPVARLGRLQGSTKNVLRTDCTLVGGDSGGPLFDLNGNVIGIHSRIGLPISQNIHVQADQFKNEWDQLVAGEWVDKPASLKTTTAYLGVVFPDDEEEDAWLKEVEEDGPAGKGGLKPGDTITKFNATAIKTVKAFRKQMESVKAGDTVQITVRRGAAVLTMPVTLAKRV</sequence>
<dbReference type="PANTHER" id="PTHR22939:SF129">
    <property type="entry name" value="SERINE PROTEASE HTRA2, MITOCHONDRIAL"/>
    <property type="match status" value="1"/>
</dbReference>
<evidence type="ECO:0000313" key="7">
    <source>
        <dbReference type="Proteomes" id="UP000245802"/>
    </source>
</evidence>
<dbReference type="InterPro" id="IPR001940">
    <property type="entry name" value="Peptidase_S1C"/>
</dbReference>
<dbReference type="PROSITE" id="PS50106">
    <property type="entry name" value="PDZ"/>
    <property type="match status" value="1"/>
</dbReference>
<dbReference type="InterPro" id="IPR036034">
    <property type="entry name" value="PDZ_sf"/>
</dbReference>
<comment type="similarity">
    <text evidence="1">Belongs to the peptidase S1C family.</text>
</comment>
<dbReference type="Pfam" id="PF13365">
    <property type="entry name" value="Trypsin_2"/>
    <property type="match status" value="1"/>
</dbReference>
<dbReference type="SUPFAM" id="SSF50156">
    <property type="entry name" value="PDZ domain-like"/>
    <property type="match status" value="1"/>
</dbReference>
<dbReference type="Gene3D" id="2.40.10.10">
    <property type="entry name" value="Trypsin-like serine proteases"/>
    <property type="match status" value="2"/>
</dbReference>
<dbReference type="SMART" id="SM00228">
    <property type="entry name" value="PDZ"/>
    <property type="match status" value="1"/>
</dbReference>
<dbReference type="EMBL" id="CP025958">
    <property type="protein sequence ID" value="AWM37683.1"/>
    <property type="molecule type" value="Genomic_DNA"/>
</dbReference>
<dbReference type="GO" id="GO:0006508">
    <property type="term" value="P:proteolysis"/>
    <property type="evidence" value="ECO:0007669"/>
    <property type="project" value="UniProtKB-KW"/>
</dbReference>
<dbReference type="PRINTS" id="PR00834">
    <property type="entry name" value="PROTEASES2C"/>
</dbReference>
<gene>
    <name evidence="6" type="ORF">C1280_12255</name>
</gene>
<name>A0A2Z3GVD3_9BACT</name>
<dbReference type="RefSeq" id="WP_010042560.1">
    <property type="nucleotide sequence ID" value="NZ_CP025958.1"/>
</dbReference>
<organism evidence="6 7">
    <name type="scientific">Gemmata obscuriglobus</name>
    <dbReference type="NCBI Taxonomy" id="114"/>
    <lineage>
        <taxon>Bacteria</taxon>
        <taxon>Pseudomonadati</taxon>
        <taxon>Planctomycetota</taxon>
        <taxon>Planctomycetia</taxon>
        <taxon>Gemmatales</taxon>
        <taxon>Gemmataceae</taxon>
        <taxon>Gemmata</taxon>
    </lineage>
</organism>
<feature type="signal peptide" evidence="4">
    <location>
        <begin position="1"/>
        <end position="24"/>
    </location>
</feature>
<protein>
    <submittedName>
        <fullName evidence="6">PDZ domain-containing protein</fullName>
    </submittedName>
</protein>
<dbReference type="SUPFAM" id="SSF50494">
    <property type="entry name" value="Trypsin-like serine proteases"/>
    <property type="match status" value="1"/>
</dbReference>
<dbReference type="Gene3D" id="2.30.42.10">
    <property type="match status" value="1"/>
</dbReference>
<accession>A0A2Z3GVD3</accession>
<evidence type="ECO:0000256" key="1">
    <source>
        <dbReference type="ARBA" id="ARBA00010541"/>
    </source>
</evidence>
<keyword evidence="2" id="KW-0645">Protease</keyword>
<dbReference type="Proteomes" id="UP000245802">
    <property type="component" value="Chromosome"/>
</dbReference>
<evidence type="ECO:0000313" key="6">
    <source>
        <dbReference type="EMBL" id="AWM37683.1"/>
    </source>
</evidence>
<evidence type="ECO:0000259" key="5">
    <source>
        <dbReference type="PROSITE" id="PS50106"/>
    </source>
</evidence>
<reference evidence="6 7" key="1">
    <citation type="submission" date="2018-01" db="EMBL/GenBank/DDBJ databases">
        <title>G. obscuriglobus.</title>
        <authorList>
            <person name="Franke J."/>
            <person name="Blomberg W."/>
            <person name="Selmecki A."/>
        </authorList>
    </citation>
    <scope>NUCLEOTIDE SEQUENCE [LARGE SCALE GENOMIC DNA]</scope>
    <source>
        <strain evidence="6 7">DSM 5831</strain>
    </source>
</reference>
<evidence type="ECO:0000256" key="4">
    <source>
        <dbReference type="SAM" id="SignalP"/>
    </source>
</evidence>
<dbReference type="KEGG" id="gog:C1280_12255"/>
<keyword evidence="3" id="KW-0378">Hydrolase</keyword>